<gene>
    <name evidence="10" type="ORF">GGX14DRAFT_441416</name>
</gene>
<evidence type="ECO:0000313" key="11">
    <source>
        <dbReference type="Proteomes" id="UP001219525"/>
    </source>
</evidence>
<dbReference type="Pfam" id="PF01088">
    <property type="entry name" value="Peptidase_C12"/>
    <property type="match status" value="1"/>
</dbReference>
<dbReference type="GO" id="GO:0004843">
    <property type="term" value="F:cysteine-type deubiquitinase activity"/>
    <property type="evidence" value="ECO:0007669"/>
    <property type="project" value="UniProtKB-UniRule"/>
</dbReference>
<dbReference type="Gene3D" id="3.40.532.10">
    <property type="entry name" value="Peptidase C12, ubiquitin carboxyl-terminal hydrolase"/>
    <property type="match status" value="1"/>
</dbReference>
<dbReference type="EC" id="3.4.19.12" evidence="8"/>
<feature type="active site" description="Proton donor" evidence="7">
    <location>
        <position position="186"/>
    </location>
</feature>
<evidence type="ECO:0000256" key="2">
    <source>
        <dbReference type="ARBA" id="ARBA00009326"/>
    </source>
</evidence>
<comment type="caution">
    <text evidence="10">The sequence shown here is derived from an EMBL/GenBank/DDBJ whole genome shotgun (WGS) entry which is preliminary data.</text>
</comment>
<dbReference type="InterPro" id="IPR001578">
    <property type="entry name" value="Peptidase_C12_UCH"/>
</dbReference>
<name>A0AAD6YJQ7_9AGAR</name>
<dbReference type="PROSITE" id="PS52048">
    <property type="entry name" value="UCH_DOMAIN"/>
    <property type="match status" value="1"/>
</dbReference>
<dbReference type="PANTHER" id="PTHR10589:SF17">
    <property type="entry name" value="UBIQUITIN CARBOXYL-TERMINAL HYDROLASE"/>
    <property type="match status" value="1"/>
</dbReference>
<keyword evidence="6 7" id="KW-0788">Thiol protease</keyword>
<evidence type="ECO:0000256" key="4">
    <source>
        <dbReference type="ARBA" id="ARBA00022786"/>
    </source>
</evidence>
<dbReference type="GO" id="GO:0005737">
    <property type="term" value="C:cytoplasm"/>
    <property type="evidence" value="ECO:0007669"/>
    <property type="project" value="TreeGrafter"/>
</dbReference>
<feature type="active site" description="Nucleophile" evidence="7">
    <location>
        <position position="107"/>
    </location>
</feature>
<evidence type="ECO:0000256" key="1">
    <source>
        <dbReference type="ARBA" id="ARBA00000707"/>
    </source>
</evidence>
<keyword evidence="4 7" id="KW-0833">Ubl conjugation pathway</keyword>
<feature type="site" description="Important for enzyme activity" evidence="7">
    <location>
        <position position="203"/>
    </location>
</feature>
<dbReference type="GO" id="GO:0016579">
    <property type="term" value="P:protein deubiquitination"/>
    <property type="evidence" value="ECO:0007669"/>
    <property type="project" value="TreeGrafter"/>
</dbReference>
<dbReference type="InterPro" id="IPR036959">
    <property type="entry name" value="Peptidase_C12_UCH_sf"/>
</dbReference>
<keyword evidence="11" id="KW-1185">Reference proteome</keyword>
<dbReference type="EMBL" id="JARJCW010000015">
    <property type="protein sequence ID" value="KAJ7216387.1"/>
    <property type="molecule type" value="Genomic_DNA"/>
</dbReference>
<dbReference type="InterPro" id="IPR057254">
    <property type="entry name" value="UCH_AS"/>
</dbReference>
<protein>
    <recommendedName>
        <fullName evidence="8">Ubiquitin carboxyl-terminal hydrolase</fullName>
        <ecNumber evidence="8">3.4.19.12</ecNumber>
    </recommendedName>
</protein>
<feature type="site" description="Transition state stabilizer" evidence="7">
    <location>
        <position position="101"/>
    </location>
</feature>
<evidence type="ECO:0000256" key="7">
    <source>
        <dbReference type="PROSITE-ProRule" id="PRU01393"/>
    </source>
</evidence>
<comment type="similarity">
    <text evidence="2 7 8">Belongs to the peptidase C12 family.</text>
</comment>
<evidence type="ECO:0000313" key="10">
    <source>
        <dbReference type="EMBL" id="KAJ7216387.1"/>
    </source>
</evidence>
<dbReference type="PRINTS" id="PR00707">
    <property type="entry name" value="UBCTHYDRLASE"/>
</dbReference>
<keyword evidence="5 7" id="KW-0378">Hydrolase</keyword>
<dbReference type="GO" id="GO:0006511">
    <property type="term" value="P:ubiquitin-dependent protein catabolic process"/>
    <property type="evidence" value="ECO:0007669"/>
    <property type="project" value="UniProtKB-UniRule"/>
</dbReference>
<dbReference type="InterPro" id="IPR038765">
    <property type="entry name" value="Papain-like_cys_pep_sf"/>
</dbReference>
<reference evidence="10" key="1">
    <citation type="submission" date="2023-03" db="EMBL/GenBank/DDBJ databases">
        <title>Massive genome expansion in bonnet fungi (Mycena s.s.) driven by repeated elements and novel gene families across ecological guilds.</title>
        <authorList>
            <consortium name="Lawrence Berkeley National Laboratory"/>
            <person name="Harder C.B."/>
            <person name="Miyauchi S."/>
            <person name="Viragh M."/>
            <person name="Kuo A."/>
            <person name="Thoen E."/>
            <person name="Andreopoulos B."/>
            <person name="Lu D."/>
            <person name="Skrede I."/>
            <person name="Drula E."/>
            <person name="Henrissat B."/>
            <person name="Morin E."/>
            <person name="Kohler A."/>
            <person name="Barry K."/>
            <person name="LaButti K."/>
            <person name="Morin E."/>
            <person name="Salamov A."/>
            <person name="Lipzen A."/>
            <person name="Mereny Z."/>
            <person name="Hegedus B."/>
            <person name="Baldrian P."/>
            <person name="Stursova M."/>
            <person name="Weitz H."/>
            <person name="Taylor A."/>
            <person name="Grigoriev I.V."/>
            <person name="Nagy L.G."/>
            <person name="Martin F."/>
            <person name="Kauserud H."/>
        </authorList>
    </citation>
    <scope>NUCLEOTIDE SEQUENCE</scope>
    <source>
        <strain evidence="10">9144</strain>
    </source>
</reference>
<proteinExistence type="inferred from homology"/>
<evidence type="ECO:0000256" key="3">
    <source>
        <dbReference type="ARBA" id="ARBA00022670"/>
    </source>
</evidence>
<keyword evidence="3 7" id="KW-0645">Protease</keyword>
<evidence type="ECO:0000256" key="6">
    <source>
        <dbReference type="ARBA" id="ARBA00022807"/>
    </source>
</evidence>
<dbReference type="PANTHER" id="PTHR10589">
    <property type="entry name" value="UBIQUITIN CARBOXYL-TERMINAL HYDROLASE"/>
    <property type="match status" value="1"/>
</dbReference>
<dbReference type="SUPFAM" id="SSF54001">
    <property type="entry name" value="Cysteine proteinases"/>
    <property type="match status" value="1"/>
</dbReference>
<accession>A0AAD6YJQ7</accession>
<dbReference type="PROSITE" id="PS00140">
    <property type="entry name" value="UCH_1"/>
    <property type="match status" value="1"/>
</dbReference>
<sequence length="250" mass="27046">MAGDDKMHFIPLESDPLIFTTLVRALGVLSLEFHDVLSLDSDDLVPGGSLALPGPVYALILIFPTTEAYEAELAASKRLAHSNGTQYTGRGPAEPVVWFEQTIHNACGLYAILHAVSNLGQAASTHIRMLQRESILGGFLEACIPLDPRERAKALEASLPIAEAYHQAATQGSTPVPNAEDEVNFHYVCFVKSSLNGHIYEMDGDKNGPVDRDASLDGDCDILSGGLKLVKSFIQDKNPQFQLMALVRTS</sequence>
<evidence type="ECO:0000259" key="9">
    <source>
        <dbReference type="PROSITE" id="PS52048"/>
    </source>
</evidence>
<dbReference type="Proteomes" id="UP001219525">
    <property type="component" value="Unassembled WGS sequence"/>
</dbReference>
<comment type="catalytic activity">
    <reaction evidence="1 7 8">
        <text>Thiol-dependent hydrolysis of ester, thioester, amide, peptide and isopeptide bonds formed by the C-terminal Gly of ubiquitin (a 76-residue protein attached to proteins as an intracellular targeting signal).</text>
        <dbReference type="EC" id="3.4.19.12"/>
    </reaction>
</comment>
<evidence type="ECO:0000256" key="5">
    <source>
        <dbReference type="ARBA" id="ARBA00022801"/>
    </source>
</evidence>
<feature type="domain" description="UCH catalytic" evidence="9">
    <location>
        <begin position="8"/>
        <end position="248"/>
    </location>
</feature>
<organism evidence="10 11">
    <name type="scientific">Mycena pura</name>
    <dbReference type="NCBI Taxonomy" id="153505"/>
    <lineage>
        <taxon>Eukaryota</taxon>
        <taxon>Fungi</taxon>
        <taxon>Dikarya</taxon>
        <taxon>Basidiomycota</taxon>
        <taxon>Agaricomycotina</taxon>
        <taxon>Agaricomycetes</taxon>
        <taxon>Agaricomycetidae</taxon>
        <taxon>Agaricales</taxon>
        <taxon>Marasmiineae</taxon>
        <taxon>Mycenaceae</taxon>
        <taxon>Mycena</taxon>
    </lineage>
</organism>
<dbReference type="AlphaFoldDB" id="A0AAD6YJQ7"/>
<evidence type="ECO:0000256" key="8">
    <source>
        <dbReference type="RuleBase" id="RU361215"/>
    </source>
</evidence>